<dbReference type="Gene3D" id="1.20.1560.10">
    <property type="entry name" value="ABC transporter type 1, transmembrane domain"/>
    <property type="match status" value="1"/>
</dbReference>
<dbReference type="CDD" id="cd03228">
    <property type="entry name" value="ABCC_MRP_Like"/>
    <property type="match status" value="1"/>
</dbReference>
<dbReference type="HOGENOM" id="CLU_000604_95_3_6"/>
<organism evidence="16">
    <name type="scientific">Erwinia billingiae (strain Eb661)</name>
    <dbReference type="NCBI Taxonomy" id="634500"/>
    <lineage>
        <taxon>Bacteria</taxon>
        <taxon>Pseudomonadati</taxon>
        <taxon>Pseudomonadota</taxon>
        <taxon>Gammaproteobacteria</taxon>
        <taxon>Enterobacterales</taxon>
        <taxon>Erwiniaceae</taxon>
        <taxon>Erwinia</taxon>
    </lineage>
</organism>
<keyword evidence="7" id="KW-0067">ATP-binding</keyword>
<feature type="transmembrane region" description="Helical" evidence="11">
    <location>
        <begin position="181"/>
        <end position="201"/>
    </location>
</feature>
<evidence type="ECO:0000256" key="1">
    <source>
        <dbReference type="ARBA" id="ARBA00004651"/>
    </source>
</evidence>
<evidence type="ECO:0000256" key="10">
    <source>
        <dbReference type="ARBA" id="ARBA00034018"/>
    </source>
</evidence>
<keyword evidence="8 11" id="KW-1133">Transmembrane helix</keyword>
<feature type="domain" description="ABC transporter" evidence="12">
    <location>
        <begin position="462"/>
        <end position="672"/>
    </location>
</feature>
<dbReference type="Proteomes" id="UP000008793">
    <property type="component" value="Chromosome"/>
</dbReference>
<dbReference type="InterPro" id="IPR027417">
    <property type="entry name" value="P-loop_NTPase"/>
</dbReference>
<dbReference type="GO" id="GO:0006508">
    <property type="term" value="P:proteolysis"/>
    <property type="evidence" value="ECO:0007669"/>
    <property type="project" value="InterPro"/>
</dbReference>
<dbReference type="InterPro" id="IPR011527">
    <property type="entry name" value="ABC1_TM_dom"/>
</dbReference>
<dbReference type="STRING" id="634500.EbC_17850"/>
<feature type="transmembrane region" description="Helical" evidence="11">
    <location>
        <begin position="253"/>
        <end position="277"/>
    </location>
</feature>
<feature type="transmembrane region" description="Helical" evidence="11">
    <location>
        <begin position="143"/>
        <end position="161"/>
    </location>
</feature>
<keyword evidence="6" id="KW-0378">Hydrolase</keyword>
<dbReference type="GO" id="GO:0005886">
    <property type="term" value="C:plasma membrane"/>
    <property type="evidence" value="ECO:0007669"/>
    <property type="project" value="UniProtKB-SubCell"/>
</dbReference>
<dbReference type="Gene3D" id="3.40.50.300">
    <property type="entry name" value="P-loop containing nucleotide triphosphate hydrolases"/>
    <property type="match status" value="1"/>
</dbReference>
<evidence type="ECO:0000256" key="11">
    <source>
        <dbReference type="SAM" id="Phobius"/>
    </source>
</evidence>
<evidence type="ECO:0000259" key="12">
    <source>
        <dbReference type="PROSITE" id="PS50893"/>
    </source>
</evidence>
<dbReference type="SUPFAM" id="SSF90123">
    <property type="entry name" value="ABC transporter transmembrane region"/>
    <property type="match status" value="1"/>
</dbReference>
<dbReference type="PROSITE" id="PS00211">
    <property type="entry name" value="ABC_TRANSPORTER_1"/>
    <property type="match status" value="1"/>
</dbReference>
<dbReference type="InterPro" id="IPR005074">
    <property type="entry name" value="Peptidase_C39"/>
</dbReference>
<protein>
    <recommendedName>
        <fullName evidence="3">ABC-type xenobiotic transporter</fullName>
        <ecNumber evidence="3">7.6.2.2</ecNumber>
    </recommendedName>
</protein>
<dbReference type="Pfam" id="PF00664">
    <property type="entry name" value="ABC_membrane"/>
    <property type="match status" value="1"/>
</dbReference>
<dbReference type="KEGG" id="ebi:EbC_17850"/>
<evidence type="ECO:0000256" key="8">
    <source>
        <dbReference type="ARBA" id="ARBA00022989"/>
    </source>
</evidence>
<dbReference type="PANTHER" id="PTHR43394:SF1">
    <property type="entry name" value="ATP-BINDING CASSETTE SUB-FAMILY B MEMBER 10, MITOCHONDRIAL"/>
    <property type="match status" value="1"/>
</dbReference>
<dbReference type="EMBL" id="FP236843">
    <property type="protein sequence ID" value="CAX59316.1"/>
    <property type="molecule type" value="Genomic_DNA"/>
</dbReference>
<keyword evidence="4 11" id="KW-0812">Transmembrane</keyword>
<dbReference type="GO" id="GO:0015421">
    <property type="term" value="F:ABC-type oligopeptide transporter activity"/>
    <property type="evidence" value="ECO:0007669"/>
    <property type="project" value="TreeGrafter"/>
</dbReference>
<dbReference type="SUPFAM" id="SSF52540">
    <property type="entry name" value="P-loop containing nucleoside triphosphate hydrolases"/>
    <property type="match status" value="1"/>
</dbReference>
<evidence type="ECO:0000259" key="14">
    <source>
        <dbReference type="PROSITE" id="PS50990"/>
    </source>
</evidence>
<dbReference type="InterPro" id="IPR003593">
    <property type="entry name" value="AAA+_ATPase"/>
</dbReference>
<keyword evidence="16" id="KW-1185">Reference proteome</keyword>
<dbReference type="SMART" id="SM00382">
    <property type="entry name" value="AAA"/>
    <property type="match status" value="1"/>
</dbReference>
<gene>
    <name evidence="15" type="ordered locus">EbC_17850</name>
</gene>
<dbReference type="InterPro" id="IPR036640">
    <property type="entry name" value="ABC1_TM_sf"/>
</dbReference>
<name>D8MR59_ERWBE</name>
<evidence type="ECO:0000313" key="15">
    <source>
        <dbReference type="EMBL" id="CAX59316.1"/>
    </source>
</evidence>
<comment type="subcellular location">
    <subcellularLocation>
        <location evidence="1">Cell membrane</location>
        <topology evidence="1">Multi-pass membrane protein</topology>
    </subcellularLocation>
</comment>
<dbReference type="GO" id="GO:0005524">
    <property type="term" value="F:ATP binding"/>
    <property type="evidence" value="ECO:0007669"/>
    <property type="project" value="UniProtKB-KW"/>
</dbReference>
<dbReference type="PROSITE" id="PS50990">
    <property type="entry name" value="PEPTIDASE_C39"/>
    <property type="match status" value="1"/>
</dbReference>
<dbReference type="GO" id="GO:0016887">
    <property type="term" value="F:ATP hydrolysis activity"/>
    <property type="evidence" value="ECO:0007669"/>
    <property type="project" value="InterPro"/>
</dbReference>
<proteinExistence type="inferred from homology"/>
<feature type="domain" description="Peptidase C39" evidence="14">
    <location>
        <begin position="1"/>
        <end position="103"/>
    </location>
</feature>
<dbReference type="eggNOG" id="COG2274">
    <property type="taxonomic scope" value="Bacteria"/>
</dbReference>
<dbReference type="Pfam" id="PF00005">
    <property type="entry name" value="ABC_tran"/>
    <property type="match status" value="1"/>
</dbReference>
<dbReference type="PROSITE" id="PS50893">
    <property type="entry name" value="ABC_TRANSPORTER_2"/>
    <property type="match status" value="1"/>
</dbReference>
<evidence type="ECO:0000256" key="3">
    <source>
        <dbReference type="ARBA" id="ARBA00012191"/>
    </source>
</evidence>
<evidence type="ECO:0000256" key="9">
    <source>
        <dbReference type="ARBA" id="ARBA00023136"/>
    </source>
</evidence>
<dbReference type="InterPro" id="IPR017871">
    <property type="entry name" value="ABC_transporter-like_CS"/>
</dbReference>
<evidence type="ECO:0000256" key="6">
    <source>
        <dbReference type="ARBA" id="ARBA00022801"/>
    </source>
</evidence>
<dbReference type="PROSITE" id="PS50929">
    <property type="entry name" value="ABC_TM1F"/>
    <property type="match status" value="1"/>
</dbReference>
<dbReference type="InterPro" id="IPR039421">
    <property type="entry name" value="Type_1_exporter"/>
</dbReference>
<dbReference type="GO" id="GO:0008559">
    <property type="term" value="F:ABC-type xenobiotic transporter activity"/>
    <property type="evidence" value="ECO:0007669"/>
    <property type="project" value="UniProtKB-EC"/>
</dbReference>
<comment type="similarity">
    <text evidence="2">Belongs to the ABC transporter superfamily. Drug exporter-2 (TC 3.A.1.117) family.</text>
</comment>
<sequence>MFNKTLQLQTLRNQYEVTLEGLSFFHLIKIFSDHQMIATGVQVAADSLRELQTPAILLWDNCHFVVLKKTSKTKIEVMDPAIGSRSFTWREVEKFYSGVALEVIPDNSFVADTKGQRRENSADNGHFFSASAFRKGLKSWKSYLIPLAVLAVIIQLTHIAIPKFISLVFDEVLSKNDDDLLFLLLYIFGFVYLLQAIASYLKIAQAQRLRRMLSLNEGHRIVSDLLNMELKYFGKRMASDILRKIKSVDVFHIIYTNGWIDIFIQSFFAGLFVVLLFFINTHLAMLTLAVTSIMILVRVLMLPEMLSRQYASLDAEVRRDNVLLESVDNIDVIKINHNEHHRILAWSEHHSELEYNRSAIERTQSLIELMVTTLSHVQTLLIIGLGSLSVLQGETTAGQLLTFIFYKNCLVNNIQSIVESHVNIRVCSVEVKRLQEILPSDKTAAISFKSSVKEITEPVRKVSFRDISFAYSNLDDNFIKNVNFDIHEGEKLVITGPSGCGKTTLMNMLSGLLKPTAGEILINDISLARFGLNPFQQQISLVSPNGKLIKGNVMDNIIFESDRYDITLLENCIEQADFAEVIRSLKSGLNTSLGANGTRLSSGQQQRLMIARALYRKPQLLLLDEPTSHLDDESRHKIIALIRRLPVACVVVSHDAALIDSIEQRVVLRGEAR</sequence>
<evidence type="ECO:0000256" key="4">
    <source>
        <dbReference type="ARBA" id="ARBA00022692"/>
    </source>
</evidence>
<reference evidence="15 16" key="1">
    <citation type="journal article" date="2010" name="BMC Genomics">
        <title>Genome comparison of the epiphytic bacteria Erwinia billingiae and E. tasmaniensis with the pear pathogen E. pyrifoliae.</title>
        <authorList>
            <person name="Kube M."/>
            <person name="Migdoll A.M."/>
            <person name="Gehring I."/>
            <person name="Heitmann K."/>
            <person name="Mayer Y."/>
            <person name="Kuhl H."/>
            <person name="Knaust F."/>
            <person name="Geider K."/>
            <person name="Reinhardt R."/>
        </authorList>
    </citation>
    <scope>NUCLEOTIDE SEQUENCE [LARGE SCALE GENOMIC DNA]</scope>
    <source>
        <strain evidence="15 16">Eb661</strain>
    </source>
</reference>
<evidence type="ECO:0000256" key="2">
    <source>
        <dbReference type="ARBA" id="ARBA00006526"/>
    </source>
</evidence>
<dbReference type="GO" id="GO:0008233">
    <property type="term" value="F:peptidase activity"/>
    <property type="evidence" value="ECO:0007669"/>
    <property type="project" value="InterPro"/>
</dbReference>
<accession>D8MR59</accession>
<evidence type="ECO:0000256" key="5">
    <source>
        <dbReference type="ARBA" id="ARBA00022741"/>
    </source>
</evidence>
<feature type="domain" description="ABC transmembrane type-1" evidence="13">
    <location>
        <begin position="147"/>
        <end position="406"/>
    </location>
</feature>
<evidence type="ECO:0000259" key="13">
    <source>
        <dbReference type="PROSITE" id="PS50929"/>
    </source>
</evidence>
<dbReference type="PANTHER" id="PTHR43394">
    <property type="entry name" value="ATP-DEPENDENT PERMEASE MDL1, MITOCHONDRIAL"/>
    <property type="match status" value="1"/>
</dbReference>
<keyword evidence="9 11" id="KW-0472">Membrane</keyword>
<keyword evidence="5" id="KW-0547">Nucleotide-binding</keyword>
<comment type="catalytic activity">
    <reaction evidence="10">
        <text>ATP + H2O + xenobioticSide 1 = ADP + phosphate + xenobioticSide 2.</text>
        <dbReference type="EC" id="7.6.2.2"/>
    </reaction>
</comment>
<dbReference type="InterPro" id="IPR003439">
    <property type="entry name" value="ABC_transporter-like_ATP-bd"/>
</dbReference>
<dbReference type="Pfam" id="PF03412">
    <property type="entry name" value="Peptidase_C39"/>
    <property type="match status" value="1"/>
</dbReference>
<evidence type="ECO:0000313" key="16">
    <source>
        <dbReference type="Proteomes" id="UP000008793"/>
    </source>
</evidence>
<dbReference type="EC" id="7.6.2.2" evidence="3"/>
<dbReference type="AlphaFoldDB" id="D8MR59"/>
<dbReference type="Gene3D" id="3.90.70.10">
    <property type="entry name" value="Cysteine proteinases"/>
    <property type="match status" value="1"/>
</dbReference>
<evidence type="ECO:0000256" key="7">
    <source>
        <dbReference type="ARBA" id="ARBA00022840"/>
    </source>
</evidence>